<proteinExistence type="predicted"/>
<evidence type="ECO:0000313" key="2">
    <source>
        <dbReference type="EMBL" id="SPQ94110.1"/>
    </source>
</evidence>
<organism evidence="2 3">
    <name type="scientific">Plasmodiophora brassicae</name>
    <name type="common">Clubroot disease agent</name>
    <dbReference type="NCBI Taxonomy" id="37360"/>
    <lineage>
        <taxon>Eukaryota</taxon>
        <taxon>Sar</taxon>
        <taxon>Rhizaria</taxon>
        <taxon>Endomyxa</taxon>
        <taxon>Phytomyxea</taxon>
        <taxon>Plasmodiophorida</taxon>
        <taxon>Plasmodiophoridae</taxon>
        <taxon>Plasmodiophora</taxon>
    </lineage>
</organism>
<feature type="compositionally biased region" description="Polar residues" evidence="1">
    <location>
        <begin position="103"/>
        <end position="113"/>
    </location>
</feature>
<sequence length="147" mass="15879">MQLRGFSLSPSISTPHRRVKMPVSTRSLSHMDIAGASARAANVLRNILRDRSLMRHLSEEDLRDRAIAAAKDVLQQRLASGSGHALPPNHTVQSMAEELYHITTESMSVDTTDSPSSYRSTPSSTPPPPPSYPSTPSSTPSPPPPAE</sequence>
<feature type="compositionally biased region" description="Low complexity" evidence="1">
    <location>
        <begin position="114"/>
        <end position="123"/>
    </location>
</feature>
<dbReference type="Proteomes" id="UP000290189">
    <property type="component" value="Unassembled WGS sequence"/>
</dbReference>
<feature type="region of interest" description="Disordered" evidence="1">
    <location>
        <begin position="1"/>
        <end position="20"/>
    </location>
</feature>
<keyword evidence="2" id="KW-0496">Mitochondrion</keyword>
<evidence type="ECO:0000313" key="3">
    <source>
        <dbReference type="Proteomes" id="UP000290189"/>
    </source>
</evidence>
<gene>
    <name evidence="2" type="ORF">PLBR_LOCUS1325</name>
</gene>
<feature type="region of interest" description="Disordered" evidence="1">
    <location>
        <begin position="101"/>
        <end position="147"/>
    </location>
</feature>
<reference evidence="2 3" key="1">
    <citation type="submission" date="2018-03" db="EMBL/GenBank/DDBJ databases">
        <authorList>
            <person name="Fogelqvist J."/>
        </authorList>
    </citation>
    <scope>NUCLEOTIDE SEQUENCE [LARGE SCALE GENOMIC DNA]</scope>
</reference>
<name>A0A3P3Y286_PLABS</name>
<protein>
    <submittedName>
        <fullName evidence="2">Uncharacterized protein</fullName>
    </submittedName>
</protein>
<accession>A0A3P3Y286</accession>
<evidence type="ECO:0000256" key="1">
    <source>
        <dbReference type="SAM" id="MobiDB-lite"/>
    </source>
</evidence>
<dbReference type="EMBL" id="OVEO01000002">
    <property type="protein sequence ID" value="SPQ94110.1"/>
    <property type="molecule type" value="Genomic_DNA"/>
</dbReference>
<dbReference type="AlphaFoldDB" id="A0A3P3Y286"/>
<feature type="compositionally biased region" description="Pro residues" evidence="1">
    <location>
        <begin position="124"/>
        <end position="147"/>
    </location>
</feature>
<geneLocation type="mitochondrion" evidence="2"/>